<protein>
    <submittedName>
        <fullName evidence="1">Uncharacterized protein</fullName>
    </submittedName>
</protein>
<dbReference type="AlphaFoldDB" id="A0AA35P146"/>
<reference evidence="1" key="1">
    <citation type="submission" date="2022-12" db="EMBL/GenBank/DDBJ databases">
        <authorList>
            <person name="Alioto T."/>
            <person name="Alioto T."/>
            <person name="Gomez Garrido J."/>
        </authorList>
    </citation>
    <scope>NUCLEOTIDE SEQUENCE</scope>
</reference>
<organism evidence="1 2">
    <name type="scientific">Podarcis lilfordi</name>
    <name type="common">Lilford's wall lizard</name>
    <dbReference type="NCBI Taxonomy" id="74358"/>
    <lineage>
        <taxon>Eukaryota</taxon>
        <taxon>Metazoa</taxon>
        <taxon>Chordata</taxon>
        <taxon>Craniata</taxon>
        <taxon>Vertebrata</taxon>
        <taxon>Euteleostomi</taxon>
        <taxon>Lepidosauria</taxon>
        <taxon>Squamata</taxon>
        <taxon>Bifurcata</taxon>
        <taxon>Unidentata</taxon>
        <taxon>Episquamata</taxon>
        <taxon>Laterata</taxon>
        <taxon>Lacertibaenia</taxon>
        <taxon>Lacertidae</taxon>
        <taxon>Podarcis</taxon>
    </lineage>
</organism>
<dbReference type="EMBL" id="OX395127">
    <property type="protein sequence ID" value="CAI5768443.1"/>
    <property type="molecule type" value="Genomic_DNA"/>
</dbReference>
<proteinExistence type="predicted"/>
<name>A0AA35P146_9SAUR</name>
<dbReference type="Proteomes" id="UP001178461">
    <property type="component" value="Chromosome 2"/>
</dbReference>
<gene>
    <name evidence="1" type="ORF">PODLI_1B022906</name>
</gene>
<keyword evidence="2" id="KW-1185">Reference proteome</keyword>
<evidence type="ECO:0000313" key="2">
    <source>
        <dbReference type="Proteomes" id="UP001178461"/>
    </source>
</evidence>
<accession>A0AA35P146</accession>
<sequence>MILGSTPVLCRLRPPKGRRRRGSILRKDFLANGLRLCGVTSCSAFSRGKPGARGETQSSFFIYAVYIASPESGRISWDLRDQAKDPDLESSCELWRACYFRT</sequence>
<evidence type="ECO:0000313" key="1">
    <source>
        <dbReference type="EMBL" id="CAI5768443.1"/>
    </source>
</evidence>